<comment type="caution">
    <text evidence="1">The sequence shown here is derived from an EMBL/GenBank/DDBJ whole genome shotgun (WGS) entry which is preliminary data.</text>
</comment>
<evidence type="ECO:0000313" key="1">
    <source>
        <dbReference type="EMBL" id="GBG13221.1"/>
    </source>
</evidence>
<reference evidence="1 2" key="1">
    <citation type="journal article" date="2018" name="Environ. Microbiol.">
        <title>Isolation and genomic characterization of Novimethylophilus kurashikiensis gen. nov. sp. nov., a new lanthanide-dependent methylotrophic species of Methylophilaceae.</title>
        <authorList>
            <person name="Lv H."/>
            <person name="Sahin N."/>
            <person name="Tani A."/>
        </authorList>
    </citation>
    <scope>NUCLEOTIDE SEQUENCE [LARGE SCALE GENOMIC DNA]</scope>
    <source>
        <strain evidence="1 2">La2-4</strain>
    </source>
</reference>
<organism evidence="1 2">
    <name type="scientific">Novimethylophilus kurashikiensis</name>
    <dbReference type="NCBI Taxonomy" id="1825523"/>
    <lineage>
        <taxon>Bacteria</taxon>
        <taxon>Pseudomonadati</taxon>
        <taxon>Pseudomonadota</taxon>
        <taxon>Betaproteobacteria</taxon>
        <taxon>Nitrosomonadales</taxon>
        <taxon>Methylophilaceae</taxon>
        <taxon>Novimethylophilus</taxon>
    </lineage>
</organism>
<dbReference type="Proteomes" id="UP000245081">
    <property type="component" value="Unassembled WGS sequence"/>
</dbReference>
<dbReference type="AlphaFoldDB" id="A0A2R5F966"/>
<dbReference type="EMBL" id="BDOQ01000003">
    <property type="protein sequence ID" value="GBG13221.1"/>
    <property type="molecule type" value="Genomic_DNA"/>
</dbReference>
<keyword evidence="2" id="KW-1185">Reference proteome</keyword>
<proteinExistence type="predicted"/>
<evidence type="ECO:0000313" key="2">
    <source>
        <dbReference type="Proteomes" id="UP000245081"/>
    </source>
</evidence>
<sequence length="37" mass="4336">MEYLIFNGIVMEAERLNAIANHLQDLESRGADLRRYL</sequence>
<gene>
    <name evidence="1" type="ORF">NMK_0765</name>
</gene>
<name>A0A2R5F966_9PROT</name>
<protein>
    <submittedName>
        <fullName evidence="1">GTP-binding protein</fullName>
    </submittedName>
</protein>
<accession>A0A2R5F966</accession>